<sequence length="164" mass="17683">MTLKDIIAGAINPALALLPAKMDTPTARVMLLAIGLQESRFLHRRQIKGPAVGFWQFERGGGVRGVLAHPSSWADARSVCAVRDVEPTATDVYNSLPHDDILAAAFARLLLWTDPMRLPAIGDGAAAWALYLRTWRPGKPHPETWPALYAQALAALGGGHVGMD</sequence>
<dbReference type="AlphaFoldDB" id="A0AAW3I098"/>
<accession>A0AAW3I098</accession>
<proteinExistence type="predicted"/>
<reference evidence="1 2" key="1">
    <citation type="submission" date="2015-07" db="EMBL/GenBank/DDBJ databases">
        <title>Draft genome of Achromobacter spanius.</title>
        <authorList>
            <person name="Wang X."/>
        </authorList>
    </citation>
    <scope>NUCLEOTIDE SEQUENCE [LARGE SCALE GENOMIC DNA]</scope>
    <source>
        <strain evidence="1 2">CGMCC9173</strain>
    </source>
</reference>
<name>A0AAW3I098_9BURK</name>
<evidence type="ECO:0008006" key="3">
    <source>
        <dbReference type="Google" id="ProtNLM"/>
    </source>
</evidence>
<gene>
    <name evidence="1" type="ORF">AFM18_23250</name>
</gene>
<organism evidence="1 2">
    <name type="scientific">Achromobacter spanius</name>
    <dbReference type="NCBI Taxonomy" id="217203"/>
    <lineage>
        <taxon>Bacteria</taxon>
        <taxon>Pseudomonadati</taxon>
        <taxon>Pseudomonadota</taxon>
        <taxon>Betaproteobacteria</taxon>
        <taxon>Burkholderiales</taxon>
        <taxon>Alcaligenaceae</taxon>
        <taxon>Achromobacter</taxon>
    </lineage>
</organism>
<protein>
    <recommendedName>
        <fullName evidence="3">Lysozyme</fullName>
    </recommendedName>
</protein>
<dbReference type="RefSeq" id="WP_050449236.1">
    <property type="nucleotide sequence ID" value="NZ_LGVG01000039.1"/>
</dbReference>
<dbReference type="EMBL" id="LGVG01000039">
    <property type="protein sequence ID" value="KNE25254.1"/>
    <property type="molecule type" value="Genomic_DNA"/>
</dbReference>
<evidence type="ECO:0000313" key="2">
    <source>
        <dbReference type="Proteomes" id="UP000037511"/>
    </source>
</evidence>
<comment type="caution">
    <text evidence="1">The sequence shown here is derived from an EMBL/GenBank/DDBJ whole genome shotgun (WGS) entry which is preliminary data.</text>
</comment>
<dbReference type="Proteomes" id="UP000037511">
    <property type="component" value="Unassembled WGS sequence"/>
</dbReference>
<evidence type="ECO:0000313" key="1">
    <source>
        <dbReference type="EMBL" id="KNE25254.1"/>
    </source>
</evidence>